<dbReference type="AlphaFoldDB" id="A0A4C2A3Y8"/>
<gene>
    <name evidence="1" type="ORF">EVAR_69518_1</name>
</gene>
<organism evidence="1 2">
    <name type="scientific">Eumeta variegata</name>
    <name type="common">Bagworm moth</name>
    <name type="synonym">Eumeta japonica</name>
    <dbReference type="NCBI Taxonomy" id="151549"/>
    <lineage>
        <taxon>Eukaryota</taxon>
        <taxon>Metazoa</taxon>
        <taxon>Ecdysozoa</taxon>
        <taxon>Arthropoda</taxon>
        <taxon>Hexapoda</taxon>
        <taxon>Insecta</taxon>
        <taxon>Pterygota</taxon>
        <taxon>Neoptera</taxon>
        <taxon>Endopterygota</taxon>
        <taxon>Lepidoptera</taxon>
        <taxon>Glossata</taxon>
        <taxon>Ditrysia</taxon>
        <taxon>Tineoidea</taxon>
        <taxon>Psychidae</taxon>
        <taxon>Oiketicinae</taxon>
        <taxon>Eumeta</taxon>
    </lineage>
</organism>
<evidence type="ECO:0000313" key="1">
    <source>
        <dbReference type="EMBL" id="GBP93617.1"/>
    </source>
</evidence>
<reference evidence="1 2" key="1">
    <citation type="journal article" date="2019" name="Commun. Biol.">
        <title>The bagworm genome reveals a unique fibroin gene that provides high tensile strength.</title>
        <authorList>
            <person name="Kono N."/>
            <person name="Nakamura H."/>
            <person name="Ohtoshi R."/>
            <person name="Tomita M."/>
            <person name="Numata K."/>
            <person name="Arakawa K."/>
        </authorList>
    </citation>
    <scope>NUCLEOTIDE SEQUENCE [LARGE SCALE GENOMIC DNA]</scope>
</reference>
<proteinExistence type="predicted"/>
<keyword evidence="2" id="KW-1185">Reference proteome</keyword>
<name>A0A4C2A3Y8_EUMVA</name>
<dbReference type="Proteomes" id="UP000299102">
    <property type="component" value="Unassembled WGS sequence"/>
</dbReference>
<comment type="caution">
    <text evidence="1">The sequence shown here is derived from an EMBL/GenBank/DDBJ whole genome shotgun (WGS) entry which is preliminary data.</text>
</comment>
<protein>
    <submittedName>
        <fullName evidence="1">Uncharacterized protein</fullName>
    </submittedName>
</protein>
<dbReference type="EMBL" id="BGZK01002398">
    <property type="protein sequence ID" value="GBP93617.1"/>
    <property type="molecule type" value="Genomic_DNA"/>
</dbReference>
<feature type="non-terminal residue" evidence="1">
    <location>
        <position position="1"/>
    </location>
</feature>
<accession>A0A4C2A3Y8</accession>
<evidence type="ECO:0000313" key="2">
    <source>
        <dbReference type="Proteomes" id="UP000299102"/>
    </source>
</evidence>
<sequence>SDPIRRVDFRPIELSSGLWQPFPAAGASVRAQIRASSRGGIFLPRVMSSAVGGPTVVRATDAYLTWFTL</sequence>